<protein>
    <submittedName>
        <fullName evidence="1">Spore coat protein</fullName>
    </submittedName>
</protein>
<name>A0A150F6R8_9BACI</name>
<dbReference type="PANTHER" id="PTHR40050">
    <property type="entry name" value="INNER SPORE COAT PROTEIN H"/>
    <property type="match status" value="1"/>
</dbReference>
<dbReference type="PANTHER" id="PTHR40050:SF1">
    <property type="entry name" value="INNER SPORE COAT PROTEIN H"/>
    <property type="match status" value="1"/>
</dbReference>
<keyword evidence="1" id="KW-0167">Capsid protein</keyword>
<accession>A0A150F6R8</accession>
<dbReference type="InterPro" id="IPR014867">
    <property type="entry name" value="Spore_coat_CotH_CotH2/3/7"/>
</dbReference>
<keyword evidence="2" id="KW-1185">Reference proteome</keyword>
<comment type="caution">
    <text evidence="1">The sequence shown here is derived from an EMBL/GenBank/DDBJ whole genome shotgun (WGS) entry which is preliminary data.</text>
</comment>
<gene>
    <name evidence="1" type="ORF">AXI58_01695</name>
</gene>
<organism evidence="1 2">
    <name type="scientific">Bacillus nakamurai</name>
    <dbReference type="NCBI Taxonomy" id="1793963"/>
    <lineage>
        <taxon>Bacteria</taxon>
        <taxon>Bacillati</taxon>
        <taxon>Bacillota</taxon>
        <taxon>Bacilli</taxon>
        <taxon>Bacillales</taxon>
        <taxon>Bacillaceae</taxon>
        <taxon>Bacillus</taxon>
    </lineage>
</organism>
<dbReference type="OrthoDB" id="3235126at2"/>
<dbReference type="STRING" id="1793963.AXI58_01695"/>
<dbReference type="AlphaFoldDB" id="A0A150F6R8"/>
<evidence type="ECO:0000313" key="1">
    <source>
        <dbReference type="EMBL" id="KXZ17132.1"/>
    </source>
</evidence>
<evidence type="ECO:0000313" key="2">
    <source>
        <dbReference type="Proteomes" id="UP000075430"/>
    </source>
</evidence>
<dbReference type="RefSeq" id="WP_061522600.1">
    <property type="nucleotide sequence ID" value="NZ_JAJJBV010000038.1"/>
</dbReference>
<sequence>MKDQSTLPLYQLFVHPKDLRELKKDIWDDDPVPAVLRVKQKRLDIDLAYRGSHIRDFKKKSYHIAFYQPKTFRGAKEIHLNAEYKDPSMMRNKLSLDFFAELGTLSPKANFVSIQINGKNEGIYLELESVDEYFLAKRNMAKGAIFYAVDDDANFSLVSDLERDTKTSLELGYEKKTGTEEDDFRLQDMIYKINTVPKSEFKAEIVKHLHVDKYLRWLAGVVFTSNYDGFVHNYALYRNHETGLFEVIPWDYDATWGRDIHGERMDADYVRIQGFNTLTARLLDEPYFRKAYQRLLGETLKTQFTIEHMKPKVMSLYEKIRPFVLNDPYKKDEIDRFDREPNVICEYIKERSAFITNELRQWNV</sequence>
<reference evidence="2" key="1">
    <citation type="submission" date="2016-02" db="EMBL/GenBank/DDBJ databases">
        <authorList>
            <person name="Dunlap C."/>
        </authorList>
    </citation>
    <scope>NUCLEOTIDE SEQUENCE [LARGE SCALE GENOMIC DNA]</scope>
    <source>
        <strain evidence="2">NRRL B-41092</strain>
    </source>
</reference>
<keyword evidence="1" id="KW-0946">Virion</keyword>
<dbReference type="Proteomes" id="UP000075430">
    <property type="component" value="Unassembled WGS sequence"/>
</dbReference>
<proteinExistence type="predicted"/>
<dbReference type="Pfam" id="PF08757">
    <property type="entry name" value="CotH"/>
    <property type="match status" value="1"/>
</dbReference>
<dbReference type="EMBL" id="LSBA01000023">
    <property type="protein sequence ID" value="KXZ17132.1"/>
    <property type="molecule type" value="Genomic_DNA"/>
</dbReference>